<dbReference type="PANTHER" id="PTHR43065">
    <property type="entry name" value="SENSOR HISTIDINE KINASE"/>
    <property type="match status" value="1"/>
</dbReference>
<comment type="catalytic activity">
    <reaction evidence="1">
        <text>ATP + protein L-histidine = ADP + protein N-phospho-L-histidine.</text>
        <dbReference type="EC" id="2.7.13.3"/>
    </reaction>
</comment>
<dbReference type="CDD" id="cd00130">
    <property type="entry name" value="PAS"/>
    <property type="match status" value="1"/>
</dbReference>
<evidence type="ECO:0000256" key="4">
    <source>
        <dbReference type="SAM" id="Coils"/>
    </source>
</evidence>
<dbReference type="SUPFAM" id="SSF55785">
    <property type="entry name" value="PYP-like sensor domain (PAS domain)"/>
    <property type="match status" value="1"/>
</dbReference>
<evidence type="ECO:0000259" key="5">
    <source>
        <dbReference type="PROSITE" id="PS50109"/>
    </source>
</evidence>
<keyword evidence="3" id="KW-0597">Phosphoprotein</keyword>
<dbReference type="InterPro" id="IPR000014">
    <property type="entry name" value="PAS"/>
</dbReference>
<keyword evidence="6" id="KW-0418">Kinase</keyword>
<dbReference type="Pfam" id="PF02518">
    <property type="entry name" value="HATPase_c"/>
    <property type="match status" value="1"/>
</dbReference>
<comment type="caution">
    <text evidence="6">The sequence shown here is derived from an EMBL/GenBank/DDBJ whole genome shotgun (WGS) entry which is preliminary data.</text>
</comment>
<dbReference type="Gene3D" id="3.30.565.10">
    <property type="entry name" value="Histidine kinase-like ATPase, C-terminal domain"/>
    <property type="match status" value="1"/>
</dbReference>
<sequence>MDASKHSLQSLDVSENLNQQHLRSAFETFNELSTRLAESYQFLEAKVDDLTQELSYVNEQKDQELQQKKQLANRLENLVNFLPGGVIVLDHRGLIVDTNPTAEEMLEANLKGKLWRSVIGRCFSPKDDDGHEVSNHQGKRISIATRSLGKDGQIILLTDQTETRRLQAELSRHDRLTALGKMVSTLAHQVRTPLSSAMLYGNHLLNESLTETQQHEFTQKLVNRLQEMERQVSDMLLFVKGRIPLNDVTTIAGLQQLLVESMEMPLQQCWVNCCWHVSDGEREIQCNCDALVGAILNLVNNSLQSMREGGELSITLKQQNHMLYISVQDEGVGMTDKQKQDAHELFYTTKSQGTGIGLSVVNTVAKSHGGTFLLESNHPRGLRAILELPIIRQY</sequence>
<organism evidence="6 7">
    <name type="scientific">Candidatus Endobugula sertula</name>
    <name type="common">Bugula neritina bacterial symbiont</name>
    <dbReference type="NCBI Taxonomy" id="62101"/>
    <lineage>
        <taxon>Bacteria</taxon>
        <taxon>Pseudomonadati</taxon>
        <taxon>Pseudomonadota</taxon>
        <taxon>Gammaproteobacteria</taxon>
        <taxon>Cellvibrionales</taxon>
        <taxon>Cellvibrionaceae</taxon>
        <taxon>Candidatus Endobugula</taxon>
    </lineage>
</organism>
<evidence type="ECO:0000256" key="1">
    <source>
        <dbReference type="ARBA" id="ARBA00000085"/>
    </source>
</evidence>
<evidence type="ECO:0000313" key="6">
    <source>
        <dbReference type="EMBL" id="ODS25082.1"/>
    </source>
</evidence>
<dbReference type="InterPro" id="IPR003594">
    <property type="entry name" value="HATPase_dom"/>
</dbReference>
<dbReference type="STRING" id="62101.AB835_00300"/>
<protein>
    <recommendedName>
        <fullName evidence="2">histidine kinase</fullName>
        <ecNumber evidence="2">2.7.13.3</ecNumber>
    </recommendedName>
</protein>
<keyword evidence="4" id="KW-0175">Coiled coil</keyword>
<feature type="domain" description="Histidine kinase" evidence="5">
    <location>
        <begin position="185"/>
        <end position="392"/>
    </location>
</feature>
<evidence type="ECO:0000256" key="3">
    <source>
        <dbReference type="ARBA" id="ARBA00022553"/>
    </source>
</evidence>
<dbReference type="CDD" id="cd00082">
    <property type="entry name" value="HisKA"/>
    <property type="match status" value="1"/>
</dbReference>
<dbReference type="Pfam" id="PF00512">
    <property type="entry name" value="HisKA"/>
    <property type="match status" value="1"/>
</dbReference>
<dbReference type="Gene3D" id="3.30.450.20">
    <property type="entry name" value="PAS domain"/>
    <property type="match status" value="1"/>
</dbReference>
<dbReference type="InterPro" id="IPR036097">
    <property type="entry name" value="HisK_dim/P_sf"/>
</dbReference>
<dbReference type="EMBL" id="MDLC01000002">
    <property type="protein sequence ID" value="ODS25082.1"/>
    <property type="molecule type" value="Genomic_DNA"/>
</dbReference>
<evidence type="ECO:0000313" key="7">
    <source>
        <dbReference type="Proteomes" id="UP000242502"/>
    </source>
</evidence>
<dbReference type="Pfam" id="PF13188">
    <property type="entry name" value="PAS_8"/>
    <property type="match status" value="1"/>
</dbReference>
<dbReference type="SMART" id="SM00091">
    <property type="entry name" value="PAS"/>
    <property type="match status" value="1"/>
</dbReference>
<dbReference type="Proteomes" id="UP000242502">
    <property type="component" value="Unassembled WGS sequence"/>
</dbReference>
<dbReference type="InterPro" id="IPR036890">
    <property type="entry name" value="HATPase_C_sf"/>
</dbReference>
<dbReference type="PANTHER" id="PTHR43065:SF29">
    <property type="entry name" value="SENSOR PROTEIN KINASE FLES"/>
    <property type="match status" value="1"/>
</dbReference>
<dbReference type="EC" id="2.7.13.3" evidence="2"/>
<dbReference type="Gene3D" id="1.10.287.130">
    <property type="match status" value="1"/>
</dbReference>
<evidence type="ECO:0000256" key="2">
    <source>
        <dbReference type="ARBA" id="ARBA00012438"/>
    </source>
</evidence>
<proteinExistence type="predicted"/>
<dbReference type="AlphaFoldDB" id="A0A1D2QU15"/>
<dbReference type="InterPro" id="IPR003661">
    <property type="entry name" value="HisK_dim/P_dom"/>
</dbReference>
<reference evidence="6 7" key="1">
    <citation type="journal article" date="2016" name="Appl. Environ. Microbiol.">
        <title>Lack of Overt Genome Reduction in the Bryostatin-Producing Bryozoan Symbiont "Candidatus Endobugula sertula".</title>
        <authorList>
            <person name="Miller I.J."/>
            <person name="Vanee N."/>
            <person name="Fong S.S."/>
            <person name="Lim-Fong G.E."/>
            <person name="Kwan J.C."/>
        </authorList>
    </citation>
    <scope>NUCLEOTIDE SEQUENCE [LARGE SCALE GENOMIC DNA]</scope>
    <source>
        <strain evidence="6">AB1-4</strain>
    </source>
</reference>
<keyword evidence="6" id="KW-0808">Transferase</keyword>
<dbReference type="PROSITE" id="PS50109">
    <property type="entry name" value="HIS_KIN"/>
    <property type="match status" value="1"/>
</dbReference>
<dbReference type="SMART" id="SM00388">
    <property type="entry name" value="HisKA"/>
    <property type="match status" value="1"/>
</dbReference>
<dbReference type="SUPFAM" id="SSF55874">
    <property type="entry name" value="ATPase domain of HSP90 chaperone/DNA topoisomerase II/histidine kinase"/>
    <property type="match status" value="1"/>
</dbReference>
<dbReference type="InterPro" id="IPR004358">
    <property type="entry name" value="Sig_transdc_His_kin-like_C"/>
</dbReference>
<feature type="coiled-coil region" evidence="4">
    <location>
        <begin position="33"/>
        <end position="78"/>
    </location>
</feature>
<dbReference type="InterPro" id="IPR035965">
    <property type="entry name" value="PAS-like_dom_sf"/>
</dbReference>
<dbReference type="InterPro" id="IPR005467">
    <property type="entry name" value="His_kinase_dom"/>
</dbReference>
<dbReference type="SUPFAM" id="SSF47384">
    <property type="entry name" value="Homodimeric domain of signal transducing histidine kinase"/>
    <property type="match status" value="1"/>
</dbReference>
<dbReference type="SMART" id="SM00387">
    <property type="entry name" value="HATPase_c"/>
    <property type="match status" value="1"/>
</dbReference>
<gene>
    <name evidence="6" type="ORF">AB835_00300</name>
</gene>
<dbReference type="GO" id="GO:0000155">
    <property type="term" value="F:phosphorelay sensor kinase activity"/>
    <property type="evidence" value="ECO:0007669"/>
    <property type="project" value="InterPro"/>
</dbReference>
<dbReference type="PRINTS" id="PR00344">
    <property type="entry name" value="BCTRLSENSOR"/>
</dbReference>
<name>A0A1D2QU15_9GAMM</name>
<accession>A0A1D2QU15</accession>